<comment type="caution">
    <text evidence="2">The sequence shown here is derived from an EMBL/GenBank/DDBJ whole genome shotgun (WGS) entry which is preliminary data.</text>
</comment>
<sequence length="634" mass="70494">MPRDRHDPHISWLVLNGDNRRQQESKGCRKNQAGLNTIPRTVPKTLPRPDGPCTPLGLQGGQDIMQKENIARDENRNPKDILPIRKDKLSSGELEMNQINSRIGNKSGSWETNGYKADLEIEAMPSRSEDSVPLSPSNSLNIHHVRGSEREQGSRPQQRQATHYYNQHHQYHNQHHQYQYQNQHYYYSDRPRPFYPGYRKNYRDYDRNKFVRDGNKRPERKEWAPRPGGAVNGYGSHPVGEQKNYPARSTESLASLEEGKSTPPPVQEGDRPPSADYNRPFRSGTVKPNGRYATASPAPPAEPPQAVEDGKTLPATKKEEPAKGRPPGTSEDTWSLFKPLPVFPVDNSSARTQPKISYASKVKENLERRRQEPQASVQGKPTQVPASAVRTTSSLPNCVLSSSPTAQQNGGVLPGASEVFHCTVASTLSSAAPRTEEPTLLHSNSSSSFSSAASSSSSPSPSPCHENGHPAGQSQEQLGAIFQNEWGLSFINDPGQDAACVPITEAPTASVPIQELVGPAGTSGGVGETVKVSESAQHGFFVGNATPQENGQKEFWDVVDMKEWEATVHYHMQEWDHIWKLHKQGTSHQSRHLFRVHGWKGLKGRLRVAKEGRPLRLFVVYLFNTQKIKKKTKD</sequence>
<reference evidence="2" key="1">
    <citation type="journal article" date="2022" name="bioRxiv">
        <title>Sequencing and chromosome-scale assembly of the giantPleurodeles waltlgenome.</title>
        <authorList>
            <person name="Brown T."/>
            <person name="Elewa A."/>
            <person name="Iarovenko S."/>
            <person name="Subramanian E."/>
            <person name="Araus A.J."/>
            <person name="Petzold A."/>
            <person name="Susuki M."/>
            <person name="Suzuki K.-i.T."/>
            <person name="Hayashi T."/>
            <person name="Toyoda A."/>
            <person name="Oliveira C."/>
            <person name="Osipova E."/>
            <person name="Leigh N.D."/>
            <person name="Simon A."/>
            <person name="Yun M.H."/>
        </authorList>
    </citation>
    <scope>NUCLEOTIDE SEQUENCE</scope>
    <source>
        <strain evidence="2">20211129_DDA</strain>
        <tissue evidence="2">Liver</tissue>
    </source>
</reference>
<feature type="compositionally biased region" description="Polar residues" evidence="1">
    <location>
        <begin position="346"/>
        <end position="355"/>
    </location>
</feature>
<evidence type="ECO:0000313" key="2">
    <source>
        <dbReference type="EMBL" id="KAJ1125405.1"/>
    </source>
</evidence>
<dbReference type="Proteomes" id="UP001066276">
    <property type="component" value="Chromosome 7"/>
</dbReference>
<name>A0AAV7PJB7_PLEWA</name>
<dbReference type="GO" id="GO:0005654">
    <property type="term" value="C:nucleoplasm"/>
    <property type="evidence" value="ECO:0007669"/>
    <property type="project" value="TreeGrafter"/>
</dbReference>
<dbReference type="Pfam" id="PF15293">
    <property type="entry name" value="NUFIP2"/>
    <property type="match status" value="1"/>
</dbReference>
<feature type="region of interest" description="Disordered" evidence="1">
    <location>
        <begin position="206"/>
        <end position="390"/>
    </location>
</feature>
<dbReference type="GO" id="GO:0003723">
    <property type="term" value="F:RNA binding"/>
    <property type="evidence" value="ECO:0007669"/>
    <property type="project" value="InterPro"/>
</dbReference>
<accession>A0AAV7PJB7</accession>
<dbReference type="PANTHER" id="PTHR28333:SF3">
    <property type="entry name" value="LOC100145486 PROTEIN"/>
    <property type="match status" value="1"/>
</dbReference>
<protein>
    <submittedName>
        <fullName evidence="2">Uncharacterized protein</fullName>
    </submittedName>
</protein>
<gene>
    <name evidence="2" type="ORF">NDU88_003837</name>
</gene>
<evidence type="ECO:0000256" key="1">
    <source>
        <dbReference type="SAM" id="MobiDB-lite"/>
    </source>
</evidence>
<evidence type="ECO:0000313" key="3">
    <source>
        <dbReference type="Proteomes" id="UP001066276"/>
    </source>
</evidence>
<feature type="compositionally biased region" description="Low complexity" evidence="1">
    <location>
        <begin position="443"/>
        <end position="459"/>
    </location>
</feature>
<feature type="region of interest" description="Disordered" evidence="1">
    <location>
        <begin position="126"/>
        <end position="161"/>
    </location>
</feature>
<keyword evidence="3" id="KW-1185">Reference proteome</keyword>
<dbReference type="PANTHER" id="PTHR28333">
    <property type="entry name" value="NUCLEAR FRAGILE X MENTAL RETARDATION-INTERACTING PROTEIN 2"/>
    <property type="match status" value="1"/>
</dbReference>
<proteinExistence type="predicted"/>
<dbReference type="GO" id="GO:0010494">
    <property type="term" value="C:cytoplasmic stress granule"/>
    <property type="evidence" value="ECO:0007669"/>
    <property type="project" value="TreeGrafter"/>
</dbReference>
<feature type="region of interest" description="Disordered" evidence="1">
    <location>
        <begin position="431"/>
        <end position="472"/>
    </location>
</feature>
<dbReference type="InterPro" id="IPR032747">
    <property type="entry name" value="NUFIP2"/>
</dbReference>
<organism evidence="2 3">
    <name type="scientific">Pleurodeles waltl</name>
    <name type="common">Iberian ribbed newt</name>
    <dbReference type="NCBI Taxonomy" id="8319"/>
    <lineage>
        <taxon>Eukaryota</taxon>
        <taxon>Metazoa</taxon>
        <taxon>Chordata</taxon>
        <taxon>Craniata</taxon>
        <taxon>Vertebrata</taxon>
        <taxon>Euteleostomi</taxon>
        <taxon>Amphibia</taxon>
        <taxon>Batrachia</taxon>
        <taxon>Caudata</taxon>
        <taxon>Salamandroidea</taxon>
        <taxon>Salamandridae</taxon>
        <taxon>Pleurodelinae</taxon>
        <taxon>Pleurodeles</taxon>
    </lineage>
</organism>
<feature type="compositionally biased region" description="Basic and acidic residues" evidence="1">
    <location>
        <begin position="361"/>
        <end position="372"/>
    </location>
</feature>
<feature type="compositionally biased region" description="Polar residues" evidence="1">
    <location>
        <begin position="373"/>
        <end position="390"/>
    </location>
</feature>
<dbReference type="EMBL" id="JANPWB010000011">
    <property type="protein sequence ID" value="KAJ1125405.1"/>
    <property type="molecule type" value="Genomic_DNA"/>
</dbReference>
<feature type="compositionally biased region" description="Basic and acidic residues" evidence="1">
    <location>
        <begin position="308"/>
        <end position="323"/>
    </location>
</feature>
<dbReference type="AlphaFoldDB" id="A0AAV7PJB7"/>
<feature type="compositionally biased region" description="Basic and acidic residues" evidence="1">
    <location>
        <begin position="206"/>
        <end position="224"/>
    </location>
</feature>